<feature type="compositionally biased region" description="Polar residues" evidence="4">
    <location>
        <begin position="95"/>
        <end position="111"/>
    </location>
</feature>
<dbReference type="Pfam" id="PF02120">
    <property type="entry name" value="Flg_hook"/>
    <property type="match status" value="1"/>
</dbReference>
<keyword evidence="6" id="KW-0969">Cilium</keyword>
<evidence type="ECO:0000256" key="1">
    <source>
        <dbReference type="ARBA" id="ARBA00003944"/>
    </source>
</evidence>
<reference evidence="7" key="1">
    <citation type="journal article" date="2019" name="Int. J. Syst. Evol. Microbiol.">
        <title>The Global Catalogue of Microorganisms (GCM) 10K type strain sequencing project: providing services to taxonomists for standard genome sequencing and annotation.</title>
        <authorList>
            <consortium name="The Broad Institute Genomics Platform"/>
            <consortium name="The Broad Institute Genome Sequencing Center for Infectious Disease"/>
            <person name="Wu L."/>
            <person name="Ma J."/>
        </authorList>
    </citation>
    <scope>NUCLEOTIDE SEQUENCE [LARGE SCALE GENOMIC DNA]</scope>
    <source>
        <strain evidence="7">KCTC 52640</strain>
    </source>
</reference>
<feature type="region of interest" description="Disordered" evidence="4">
    <location>
        <begin position="412"/>
        <end position="438"/>
    </location>
</feature>
<comment type="caution">
    <text evidence="6">The sequence shown here is derived from an EMBL/GenBank/DDBJ whole genome shotgun (WGS) entry which is preliminary data.</text>
</comment>
<dbReference type="PANTHER" id="PTHR37533:SF2">
    <property type="entry name" value="FLAGELLAR HOOK-LENGTH CONTROL PROTEIN"/>
    <property type="match status" value="1"/>
</dbReference>
<dbReference type="EMBL" id="JBHRSS010000003">
    <property type="protein sequence ID" value="MFC3104197.1"/>
    <property type="molecule type" value="Genomic_DNA"/>
</dbReference>
<dbReference type="InterPro" id="IPR021136">
    <property type="entry name" value="Flagellar_hook_control-like_C"/>
</dbReference>
<organism evidence="6 7">
    <name type="scientific">Salinisphaera aquimarina</name>
    <dbReference type="NCBI Taxonomy" id="2094031"/>
    <lineage>
        <taxon>Bacteria</taxon>
        <taxon>Pseudomonadati</taxon>
        <taxon>Pseudomonadota</taxon>
        <taxon>Gammaproteobacteria</taxon>
        <taxon>Salinisphaerales</taxon>
        <taxon>Salinisphaeraceae</taxon>
        <taxon>Salinisphaera</taxon>
    </lineage>
</organism>
<feature type="compositionally biased region" description="Basic and acidic residues" evidence="4">
    <location>
        <begin position="70"/>
        <end position="79"/>
    </location>
</feature>
<dbReference type="RefSeq" id="WP_380688947.1">
    <property type="nucleotide sequence ID" value="NZ_JBHRSS010000003.1"/>
</dbReference>
<keyword evidence="3" id="KW-1005">Bacterial flagellum biogenesis</keyword>
<accession>A0ABV7EN80</accession>
<dbReference type="InterPro" id="IPR052563">
    <property type="entry name" value="FliK"/>
</dbReference>
<evidence type="ECO:0000313" key="7">
    <source>
        <dbReference type="Proteomes" id="UP001595462"/>
    </source>
</evidence>
<evidence type="ECO:0000256" key="2">
    <source>
        <dbReference type="ARBA" id="ARBA00009149"/>
    </source>
</evidence>
<dbReference type="PANTHER" id="PTHR37533">
    <property type="entry name" value="FLAGELLAR HOOK-LENGTH CONTROL PROTEIN"/>
    <property type="match status" value="1"/>
</dbReference>
<comment type="similarity">
    <text evidence="2">Belongs to the FliK family.</text>
</comment>
<keyword evidence="6" id="KW-0966">Cell projection</keyword>
<feature type="compositionally biased region" description="Polar residues" evidence="4">
    <location>
        <begin position="13"/>
        <end position="28"/>
    </location>
</feature>
<name>A0ABV7EN80_9GAMM</name>
<feature type="domain" description="Flagellar hook-length control protein-like C-terminal" evidence="5">
    <location>
        <begin position="352"/>
        <end position="425"/>
    </location>
</feature>
<feature type="compositionally biased region" description="Polar residues" evidence="4">
    <location>
        <begin position="415"/>
        <end position="427"/>
    </location>
</feature>
<dbReference type="CDD" id="cd17470">
    <property type="entry name" value="T3SS_Flik_C"/>
    <property type="match status" value="1"/>
</dbReference>
<keyword evidence="6" id="KW-0282">Flagellum</keyword>
<protein>
    <submittedName>
        <fullName evidence="6">Flagellar hook-length control protein FliK</fullName>
    </submittedName>
</protein>
<gene>
    <name evidence="6" type="ORF">ACFOSU_09850</name>
</gene>
<evidence type="ECO:0000256" key="4">
    <source>
        <dbReference type="SAM" id="MobiDB-lite"/>
    </source>
</evidence>
<dbReference type="PRINTS" id="PR01007">
    <property type="entry name" value="FLGHOOKFLIK"/>
</dbReference>
<evidence type="ECO:0000313" key="6">
    <source>
        <dbReference type="EMBL" id="MFC3104197.1"/>
    </source>
</evidence>
<dbReference type="InterPro" id="IPR038610">
    <property type="entry name" value="FliK-like_C_sf"/>
</dbReference>
<keyword evidence="7" id="KW-1185">Reference proteome</keyword>
<comment type="function">
    <text evidence="1">Controls the length of the flagellar hook.</text>
</comment>
<feature type="region of interest" description="Disordered" evidence="4">
    <location>
        <begin position="1"/>
        <end position="247"/>
    </location>
</feature>
<dbReference type="Proteomes" id="UP001595462">
    <property type="component" value="Unassembled WGS sequence"/>
</dbReference>
<dbReference type="Gene3D" id="3.30.750.140">
    <property type="match status" value="1"/>
</dbReference>
<proteinExistence type="inferred from homology"/>
<evidence type="ECO:0000256" key="3">
    <source>
        <dbReference type="ARBA" id="ARBA00022795"/>
    </source>
</evidence>
<evidence type="ECO:0000259" key="5">
    <source>
        <dbReference type="Pfam" id="PF02120"/>
    </source>
</evidence>
<feature type="compositionally biased region" description="Basic and acidic residues" evidence="4">
    <location>
        <begin position="165"/>
        <end position="183"/>
    </location>
</feature>
<dbReference type="InterPro" id="IPR001635">
    <property type="entry name" value="Flag_hook_Flik"/>
</dbReference>
<sequence>MSVDPARLAAVSGTASSQTSQARKTSGSDYDPGPSGFAQTLAERRQANQPAGERADNKQTQPARAGQTENRTEGARHAADSAGKQTQRPAKHQTQDNGDSSTLPARAQSRQPVMAEQAAGKDAATVNAAGKQAPADTPRLANPKADAGEDVKIAKAMSTNEGTSDDSRPPHAARDEALARDGEPLADNKAPQPLIGLIDPAPLAQNIRMGPRGNVQSDEARVTSGGGERRPAGSALQARARAGAEPQLQRADLASTLGRDTDSIGFARHVQRVITRTADGAGARGLGQDAGSTPSSLAGLASTAHVSSPATASAASPAPAAGAVFTAALDAPVGSDVWSQAVTRQSLRLSHADGGRAELTLYPRDLGQLQISLKMGEQAQLHFSSPHAHVRAAVESALPQLRHAFAESGIALGDTSVSDQRPQQNFSNERRRPPSADAVGAVAATAESGIATAATSVPVTGHSLAGGIDIFA</sequence>